<dbReference type="AlphaFoldDB" id="A0A165LRQ5"/>
<dbReference type="EMBL" id="LVWG01000029">
    <property type="protein sequence ID" value="KZK74344.1"/>
    <property type="molecule type" value="Genomic_DNA"/>
</dbReference>
<organism evidence="1 2">
    <name type="scientific">Pelodictyon luteolum</name>
    <dbReference type="NCBI Taxonomy" id="1100"/>
    <lineage>
        <taxon>Bacteria</taxon>
        <taxon>Pseudomonadati</taxon>
        <taxon>Chlorobiota</taxon>
        <taxon>Chlorobiia</taxon>
        <taxon>Chlorobiales</taxon>
        <taxon>Chlorobiaceae</taxon>
        <taxon>Chlorobium/Pelodictyon group</taxon>
        <taxon>Pelodictyon</taxon>
    </lineage>
</organism>
<accession>A0A165LRQ5</accession>
<evidence type="ECO:0000313" key="2">
    <source>
        <dbReference type="Proteomes" id="UP000076481"/>
    </source>
</evidence>
<protein>
    <submittedName>
        <fullName evidence="1">DNA polymerase III subunit gamma/tau</fullName>
    </submittedName>
</protein>
<reference evidence="1 2" key="1">
    <citation type="submission" date="2016-03" db="EMBL/GenBank/DDBJ databases">
        <title>Speciation and ecological success in dimly lit waters: horizontal gene transfer in a green sulfur bacteria bloom unveiled by metagenomic assembly.</title>
        <authorList>
            <person name="Llorens-Mares T."/>
            <person name="Liu Z."/>
            <person name="Allen L.Z."/>
            <person name="Rusch D.B."/>
            <person name="Craig M.T."/>
            <person name="Dupont C.L."/>
            <person name="Bryant D.A."/>
            <person name="Casamayor E.O."/>
        </authorList>
    </citation>
    <scope>NUCLEOTIDE SEQUENCE [LARGE SCALE GENOMIC DNA]</scope>
    <source>
        <strain evidence="1">CIII</strain>
    </source>
</reference>
<dbReference type="Proteomes" id="UP000076481">
    <property type="component" value="Unassembled WGS sequence"/>
</dbReference>
<name>A0A165LRQ5_PELLU</name>
<evidence type="ECO:0000313" key="1">
    <source>
        <dbReference type="EMBL" id="KZK74344.1"/>
    </source>
</evidence>
<comment type="caution">
    <text evidence="1">The sequence shown here is derived from an EMBL/GenBank/DDBJ whole genome shotgun (WGS) entry which is preliminary data.</text>
</comment>
<sequence>MPRNEGLDLGSWQKKFTGYVSNPAARLPSVSGGSGASPAASPECDDGDVEALRLEWNLFLDSLQKGSESVLATHLQSCEITACNAKGVLDLVSCRKFSCEELIQAADLVGAKLTAFYHKPLRVRFRYDAEKDACTREKSVFTLFQELSGTNEVVRYIITEFGGELIY</sequence>
<gene>
    <name evidence="1" type="ORF">A3K90_06365</name>
</gene>
<proteinExistence type="predicted"/>